<name>Q5YBB6_HELSJ</name>
<dbReference type="GO" id="GO:0008270">
    <property type="term" value="F:zinc ion binding"/>
    <property type="evidence" value="ECO:0007669"/>
    <property type="project" value="UniProtKB-UniRule"/>
</dbReference>
<feature type="binding site" evidence="9">
    <location>
        <position position="144"/>
    </location>
    <ligand>
        <name>Zn(2+)</name>
        <dbReference type="ChEBI" id="CHEBI:29105"/>
    </ligand>
</feature>
<evidence type="ECO:0000256" key="8">
    <source>
        <dbReference type="ARBA" id="ARBA00048348"/>
    </source>
</evidence>
<dbReference type="FunFam" id="3.40.1050.10:FF:000001">
    <property type="entry name" value="Carbonic anhydrase"/>
    <property type="match status" value="1"/>
</dbReference>
<dbReference type="CDD" id="cd00883">
    <property type="entry name" value="beta_CA_cladeA"/>
    <property type="match status" value="1"/>
</dbReference>
<dbReference type="InterPro" id="IPR015892">
    <property type="entry name" value="Carbonic_anhydrase_CS"/>
</dbReference>
<dbReference type="Gene3D" id="3.40.1050.10">
    <property type="entry name" value="Carbonic anhydrase"/>
    <property type="match status" value="1"/>
</dbReference>
<dbReference type="EC" id="4.2.1.1" evidence="2 10"/>
<evidence type="ECO:0000256" key="1">
    <source>
        <dbReference type="ARBA" id="ARBA00006217"/>
    </source>
</evidence>
<comment type="cofactor">
    <cofactor evidence="9">
        <name>Zn(2+)</name>
        <dbReference type="ChEBI" id="CHEBI:29105"/>
    </cofactor>
    <text evidence="9">Binds 1 zinc ion per subunit.</text>
</comment>
<dbReference type="GO" id="GO:0004089">
    <property type="term" value="F:carbonate dehydratase activity"/>
    <property type="evidence" value="ECO:0007669"/>
    <property type="project" value="UniProtKB-UniRule"/>
</dbReference>
<feature type="region of interest" description="Disordered" evidence="11">
    <location>
        <begin position="277"/>
        <end position="313"/>
    </location>
</feature>
<comment type="function">
    <text evidence="10">Reversible hydration of carbon dioxide.</text>
</comment>
<dbReference type="SUPFAM" id="SSF53056">
    <property type="entry name" value="beta-carbonic anhydrase, cab"/>
    <property type="match status" value="1"/>
</dbReference>
<evidence type="ECO:0000256" key="3">
    <source>
        <dbReference type="ARBA" id="ARBA00014628"/>
    </source>
</evidence>
<dbReference type="InterPro" id="IPR001765">
    <property type="entry name" value="Carbonic_anhydrase"/>
</dbReference>
<dbReference type="GO" id="GO:0015976">
    <property type="term" value="P:carbon utilization"/>
    <property type="evidence" value="ECO:0007669"/>
    <property type="project" value="InterPro"/>
</dbReference>
<protein>
    <recommendedName>
        <fullName evidence="3 10">Carbonic anhydrase</fullName>
        <ecNumber evidence="2 10">4.2.1.1</ecNumber>
    </recommendedName>
    <alternativeName>
        <fullName evidence="7 10">Carbonate dehydratase</fullName>
    </alternativeName>
</protein>
<dbReference type="PANTHER" id="PTHR11002:SF76">
    <property type="entry name" value="CARBONIC ANHYDRASE"/>
    <property type="match status" value="1"/>
</dbReference>
<evidence type="ECO:0000256" key="5">
    <source>
        <dbReference type="ARBA" id="ARBA00022833"/>
    </source>
</evidence>
<organism evidence="12">
    <name type="scientific">Helicosporidium sp. subsp. Simulium jonesii</name>
    <name type="common">Green alga</name>
    <dbReference type="NCBI Taxonomy" id="145475"/>
    <lineage>
        <taxon>Eukaryota</taxon>
        <taxon>Viridiplantae</taxon>
        <taxon>Chlorophyta</taxon>
        <taxon>core chlorophytes</taxon>
        <taxon>Trebouxiophyceae</taxon>
        <taxon>Chlorellales</taxon>
        <taxon>Chlorellaceae</taxon>
        <taxon>Helicosporidium</taxon>
    </lineage>
</organism>
<dbReference type="PROSITE" id="PS00704">
    <property type="entry name" value="PROK_CO2_ANHYDRASE_1"/>
    <property type="match status" value="1"/>
</dbReference>
<evidence type="ECO:0000256" key="7">
    <source>
        <dbReference type="ARBA" id="ARBA00031969"/>
    </source>
</evidence>
<feature type="binding site" evidence="9">
    <location>
        <position position="141"/>
    </location>
    <ligand>
        <name>Zn(2+)</name>
        <dbReference type="ChEBI" id="CHEBI:29105"/>
    </ligand>
</feature>
<feature type="binding site" evidence="9">
    <location>
        <position position="85"/>
    </location>
    <ligand>
        <name>Zn(2+)</name>
        <dbReference type="ChEBI" id="CHEBI:29105"/>
    </ligand>
</feature>
<evidence type="ECO:0000256" key="2">
    <source>
        <dbReference type="ARBA" id="ARBA00012925"/>
    </source>
</evidence>
<dbReference type="InterPro" id="IPR036874">
    <property type="entry name" value="Carbonic_anhydrase_sf"/>
</dbReference>
<keyword evidence="6 10" id="KW-0456">Lyase</keyword>
<evidence type="ECO:0000256" key="4">
    <source>
        <dbReference type="ARBA" id="ARBA00022723"/>
    </source>
</evidence>
<evidence type="ECO:0000256" key="6">
    <source>
        <dbReference type="ARBA" id="ARBA00023239"/>
    </source>
</evidence>
<comment type="catalytic activity">
    <reaction evidence="8 10">
        <text>hydrogencarbonate + H(+) = CO2 + H2O</text>
        <dbReference type="Rhea" id="RHEA:10748"/>
        <dbReference type="ChEBI" id="CHEBI:15377"/>
        <dbReference type="ChEBI" id="CHEBI:15378"/>
        <dbReference type="ChEBI" id="CHEBI:16526"/>
        <dbReference type="ChEBI" id="CHEBI:17544"/>
        <dbReference type="EC" id="4.2.1.1"/>
    </reaction>
</comment>
<accession>Q5YBB6</accession>
<dbReference type="SMART" id="SM00947">
    <property type="entry name" value="Pro_CA"/>
    <property type="match status" value="1"/>
</dbReference>
<keyword evidence="4 9" id="KW-0479">Metal-binding</keyword>
<dbReference type="PROSITE" id="PS00705">
    <property type="entry name" value="PROK_CO2_ANHYDRASE_2"/>
    <property type="match status" value="1"/>
</dbReference>
<evidence type="ECO:0000313" key="12">
    <source>
        <dbReference type="EMBL" id="AAU93942.1"/>
    </source>
</evidence>
<dbReference type="PANTHER" id="PTHR11002">
    <property type="entry name" value="CARBONIC ANHYDRASE"/>
    <property type="match status" value="1"/>
</dbReference>
<feature type="compositionally biased region" description="Pro residues" evidence="11">
    <location>
        <begin position="304"/>
        <end position="313"/>
    </location>
</feature>
<dbReference type="EMBL" id="AY596510">
    <property type="protein sequence ID" value="AAU93942.1"/>
    <property type="molecule type" value="mRNA"/>
</dbReference>
<evidence type="ECO:0000256" key="10">
    <source>
        <dbReference type="RuleBase" id="RU003956"/>
    </source>
</evidence>
<feature type="binding site" evidence="9">
    <location>
        <position position="87"/>
    </location>
    <ligand>
        <name>Zn(2+)</name>
        <dbReference type="ChEBI" id="CHEBI:29105"/>
    </ligand>
</feature>
<sequence length="313" mass="35037">MPTGRDSERLRLTLSNLDMPERLASGRVPLQCSSVLMEHYHTSDDKMQTVLEHNKRWSNEKKESDPSFFHKLSNIQAPEWLWIGCSDSRVPANQLMGLGPGEVFVQRNVGNIVTHHDMNAMSCIEYAVSVLKVKHIIVCGHHNCGAVKAALELPHTTPSLVNLWIQDIRDTRDRNIEQLRKLQGQAQVNRLAEFNIMRQVFSVCTCPVVQAAWAADQPLSVHGVIYALEDGRLREVTQPITGLPDLERYADHKRGVMKHLSGALLTRIQFERQLKRLQTESSTQEEGVEEPELGPLIGASSKPLPGPPGEASP</sequence>
<evidence type="ECO:0000256" key="9">
    <source>
        <dbReference type="PIRSR" id="PIRSR601765-1"/>
    </source>
</evidence>
<dbReference type="Pfam" id="PF00484">
    <property type="entry name" value="Pro_CA"/>
    <property type="match status" value="1"/>
</dbReference>
<comment type="similarity">
    <text evidence="1 10">Belongs to the beta-class carbonic anhydrase family.</text>
</comment>
<reference evidence="12" key="1">
    <citation type="journal article" date="2004" name="Eukaryot. Cell">
        <title>Nucleus-encoded genes for plastid-targeted proteins in Helicosporidium: functional diversity of a cryptic plastid in a parasitic alga.</title>
        <authorList>
            <person name="de Koning A.P."/>
            <person name="Keeling P.J."/>
        </authorList>
    </citation>
    <scope>NUCLEOTIDE SEQUENCE</scope>
</reference>
<proteinExistence type="evidence at transcript level"/>
<evidence type="ECO:0000256" key="11">
    <source>
        <dbReference type="SAM" id="MobiDB-lite"/>
    </source>
</evidence>
<dbReference type="AlphaFoldDB" id="Q5YBB6"/>
<keyword evidence="5 9" id="KW-0862">Zinc</keyword>